<dbReference type="AlphaFoldDB" id="A0A167EKD5"/>
<keyword evidence="2" id="KW-1185">Reference proteome</keyword>
<reference evidence="1 2" key="1">
    <citation type="submission" date="2016-02" db="EMBL/GenBank/DDBJ databases">
        <title>Paenibacillus sp. LPB0068, isolated from Crassostrea gigas.</title>
        <authorList>
            <person name="Shin S.-K."/>
            <person name="Yi H."/>
        </authorList>
    </citation>
    <scope>NUCLEOTIDE SEQUENCE [LARGE SCALE GENOMIC DNA]</scope>
    <source>
        <strain evidence="1 2">LPB0068</strain>
    </source>
</reference>
<dbReference type="RefSeq" id="WP_068657070.1">
    <property type="nucleotide sequence ID" value="NZ_CP017773.1"/>
</dbReference>
<comment type="caution">
    <text evidence="1">The sequence shown here is derived from an EMBL/GenBank/DDBJ whole genome shotgun (WGS) entry which is preliminary data.</text>
</comment>
<sequence>MKKGWIMLLLGIGLAVSLGWGFQQYTDLRLTKQELSSYKDIENLNQRSEDFARAYARGKHKEYLTKAAIQQFAKQDTREKGYENLDIEDSGLNEVELKQLFTKRTINKENQAESYATMRLQYDVGGTDSPTDDYIQTFSVHSFWMKEDGIWKVNDVNISLTGDSADDELRRQAQEALENATKARDSE</sequence>
<organism evidence="1 2">
    <name type="scientific">Paenibacillus crassostreae</name>
    <dbReference type="NCBI Taxonomy" id="1763538"/>
    <lineage>
        <taxon>Bacteria</taxon>
        <taxon>Bacillati</taxon>
        <taxon>Bacillota</taxon>
        <taxon>Bacilli</taxon>
        <taxon>Bacillales</taxon>
        <taxon>Paenibacillaceae</taxon>
        <taxon>Paenibacillus</taxon>
    </lineage>
</organism>
<evidence type="ECO:0000313" key="1">
    <source>
        <dbReference type="EMBL" id="OAB75628.1"/>
    </source>
</evidence>
<dbReference type="EMBL" id="LSFN01000007">
    <property type="protein sequence ID" value="OAB75628.1"/>
    <property type="molecule type" value="Genomic_DNA"/>
</dbReference>
<dbReference type="Proteomes" id="UP000077134">
    <property type="component" value="Unassembled WGS sequence"/>
</dbReference>
<dbReference type="OrthoDB" id="2972432at2"/>
<proteinExistence type="predicted"/>
<gene>
    <name evidence="1" type="ORF">PNBC_08350</name>
</gene>
<dbReference type="KEGG" id="pcx:LPB68_21660"/>
<accession>A0A167EKD5</accession>
<evidence type="ECO:0000313" key="2">
    <source>
        <dbReference type="Proteomes" id="UP000077134"/>
    </source>
</evidence>
<protein>
    <submittedName>
        <fullName evidence="1">Uncharacterized protein</fullName>
    </submittedName>
</protein>
<name>A0A167EKD5_9BACL</name>